<feature type="domain" description="Nudix hydrolase" evidence="4">
    <location>
        <begin position="15"/>
        <end position="149"/>
    </location>
</feature>
<dbReference type="EMBL" id="CP017704">
    <property type="protein sequence ID" value="ASS97169.1"/>
    <property type="molecule type" value="Genomic_DNA"/>
</dbReference>
<dbReference type="SUPFAM" id="SSF55811">
    <property type="entry name" value="Nudix"/>
    <property type="match status" value="1"/>
</dbReference>
<organism evidence="6 7">
    <name type="scientific">Peribacillus simplex NBRC 15720 = DSM 1321</name>
    <dbReference type="NCBI Taxonomy" id="1349754"/>
    <lineage>
        <taxon>Bacteria</taxon>
        <taxon>Bacillati</taxon>
        <taxon>Bacillota</taxon>
        <taxon>Bacilli</taxon>
        <taxon>Bacillales</taxon>
        <taxon>Bacillaceae</taxon>
        <taxon>Peribacillus</taxon>
    </lineage>
</organism>
<dbReference type="Gene3D" id="3.90.79.10">
    <property type="entry name" value="Nucleoside Triphosphate Pyrophosphohydrolase"/>
    <property type="match status" value="1"/>
</dbReference>
<dbReference type="InterPro" id="IPR015797">
    <property type="entry name" value="NUDIX_hydrolase-like_dom_sf"/>
</dbReference>
<dbReference type="Proteomes" id="UP000214618">
    <property type="component" value="Chromosome"/>
</dbReference>
<dbReference type="InterPro" id="IPR020476">
    <property type="entry name" value="Nudix_hydrolase"/>
</dbReference>
<dbReference type="GO" id="GO:0016787">
    <property type="term" value="F:hydrolase activity"/>
    <property type="evidence" value="ECO:0007669"/>
    <property type="project" value="UniProtKB-KW"/>
</dbReference>
<dbReference type="PROSITE" id="PS00893">
    <property type="entry name" value="NUDIX_BOX"/>
    <property type="match status" value="1"/>
</dbReference>
<dbReference type="PANTHER" id="PTHR43046:SF2">
    <property type="entry name" value="8-OXO-DGTP DIPHOSPHATASE-RELATED"/>
    <property type="match status" value="1"/>
</dbReference>
<dbReference type="InterPro" id="IPR020084">
    <property type="entry name" value="NUDIX_hydrolase_CS"/>
</dbReference>
<comment type="cofactor">
    <cofactor evidence="1">
        <name>Mg(2+)</name>
        <dbReference type="ChEBI" id="CHEBI:18420"/>
    </cofactor>
</comment>
<sequence length="157" mass="17710">MGYVGELRKAVGHRPVILVGAVVILIDKDNGVLLQQRKEPEGLWGIPGGLMELGESTENTAKRELYEETGLLVDNLTLVGVFSGKEYFVKLQNGDEFYAVTVVYTSKDYKGELLVSDTESLDLRFFKLDAIPEDMMDSHKDIFHSFLKKTETLLFEF</sequence>
<proteinExistence type="inferred from homology"/>
<dbReference type="PROSITE" id="PS51462">
    <property type="entry name" value="NUDIX"/>
    <property type="match status" value="1"/>
</dbReference>
<accession>A0A223EPM7</accession>
<evidence type="ECO:0000313" key="6">
    <source>
        <dbReference type="EMBL" id="ASS97169.1"/>
    </source>
</evidence>
<dbReference type="PRINTS" id="PR00502">
    <property type="entry name" value="NUDIXFAMILY"/>
</dbReference>
<dbReference type="AlphaFoldDB" id="A0A223EPM7"/>
<dbReference type="Pfam" id="PF00293">
    <property type="entry name" value="NUDIX"/>
    <property type="match status" value="1"/>
</dbReference>
<evidence type="ECO:0000256" key="3">
    <source>
        <dbReference type="RuleBase" id="RU003476"/>
    </source>
</evidence>
<dbReference type="OrthoDB" id="9787476at2"/>
<evidence type="ECO:0000259" key="4">
    <source>
        <dbReference type="PROSITE" id="PS51462"/>
    </source>
</evidence>
<reference evidence="6 7" key="1">
    <citation type="submission" date="2016-10" db="EMBL/GenBank/DDBJ databases">
        <title>The whole genome sequencing and assembly of Bacillus simplex DSM 1321 strain.</title>
        <authorList>
            <person name="Park M.-K."/>
            <person name="Lee Y.-J."/>
            <person name="Yi H."/>
            <person name="Bahn Y.-S."/>
            <person name="Kim J.F."/>
            <person name="Lee D.-W."/>
        </authorList>
    </citation>
    <scope>NUCLEOTIDE SEQUENCE [LARGE SCALE GENOMIC DNA]</scope>
    <source>
        <strain evidence="6 7">DSM 1321</strain>
    </source>
</reference>
<name>A0A223EPM7_9BACI</name>
<evidence type="ECO:0000256" key="1">
    <source>
        <dbReference type="ARBA" id="ARBA00001946"/>
    </source>
</evidence>
<evidence type="ECO:0000256" key="2">
    <source>
        <dbReference type="ARBA" id="ARBA00022801"/>
    </source>
</evidence>
<evidence type="ECO:0000313" key="5">
    <source>
        <dbReference type="EMBL" id="ASS92514.1"/>
    </source>
</evidence>
<protein>
    <submittedName>
        <fullName evidence="6">DNA mismatch repair protein MutT</fullName>
    </submittedName>
</protein>
<comment type="similarity">
    <text evidence="3">Belongs to the Nudix hydrolase family.</text>
</comment>
<gene>
    <name evidence="5" type="ORF">BS1321_00090</name>
    <name evidence="6" type="ORF">BS1321_26685</name>
</gene>
<dbReference type="EMBL" id="CP017704">
    <property type="protein sequence ID" value="ASS92514.1"/>
    <property type="molecule type" value="Genomic_DNA"/>
</dbReference>
<keyword evidence="2 3" id="KW-0378">Hydrolase</keyword>
<dbReference type="GeneID" id="56476386"/>
<dbReference type="InterPro" id="IPR000086">
    <property type="entry name" value="NUDIX_hydrolase_dom"/>
</dbReference>
<evidence type="ECO:0000313" key="7">
    <source>
        <dbReference type="Proteomes" id="UP000214618"/>
    </source>
</evidence>
<dbReference type="RefSeq" id="WP_063236027.1">
    <property type="nucleotide sequence ID" value="NZ_BCVO01000035.1"/>
</dbReference>
<dbReference type="PANTHER" id="PTHR43046">
    <property type="entry name" value="GDP-MANNOSE MANNOSYL HYDROLASE"/>
    <property type="match status" value="1"/>
</dbReference>
<dbReference type="CDD" id="cd04677">
    <property type="entry name" value="NUDIX_Hydrolase"/>
    <property type="match status" value="1"/>
</dbReference>